<keyword evidence="6" id="KW-1133">Transmembrane helix</keyword>
<evidence type="ECO:0000256" key="2">
    <source>
        <dbReference type="ARBA" id="ARBA00022723"/>
    </source>
</evidence>
<evidence type="ECO:0000313" key="8">
    <source>
        <dbReference type="EMBL" id="GAA4699883.1"/>
    </source>
</evidence>
<feature type="transmembrane region" description="Helical" evidence="6">
    <location>
        <begin position="195"/>
        <end position="215"/>
    </location>
</feature>
<dbReference type="Proteomes" id="UP001500843">
    <property type="component" value="Unassembled WGS sequence"/>
</dbReference>
<name>A0ABP8X6Z2_9MICO</name>
<evidence type="ECO:0000256" key="5">
    <source>
        <dbReference type="SAM" id="MobiDB-lite"/>
    </source>
</evidence>
<keyword evidence="2" id="KW-0479">Metal-binding</keyword>
<evidence type="ECO:0000256" key="3">
    <source>
        <dbReference type="ARBA" id="ARBA00022729"/>
    </source>
</evidence>
<dbReference type="Pfam" id="PF04234">
    <property type="entry name" value="CopC"/>
    <property type="match status" value="1"/>
</dbReference>
<organism evidence="8 9">
    <name type="scientific">Promicromonospora umidemergens</name>
    <dbReference type="NCBI Taxonomy" id="629679"/>
    <lineage>
        <taxon>Bacteria</taxon>
        <taxon>Bacillati</taxon>
        <taxon>Actinomycetota</taxon>
        <taxon>Actinomycetes</taxon>
        <taxon>Micrococcales</taxon>
        <taxon>Promicromonosporaceae</taxon>
        <taxon>Promicromonospora</taxon>
    </lineage>
</organism>
<reference evidence="9" key="1">
    <citation type="journal article" date="2019" name="Int. J. Syst. Evol. Microbiol.">
        <title>The Global Catalogue of Microorganisms (GCM) 10K type strain sequencing project: providing services to taxonomists for standard genome sequencing and annotation.</title>
        <authorList>
            <consortium name="The Broad Institute Genomics Platform"/>
            <consortium name="The Broad Institute Genome Sequencing Center for Infectious Disease"/>
            <person name="Wu L."/>
            <person name="Ma J."/>
        </authorList>
    </citation>
    <scope>NUCLEOTIDE SEQUENCE [LARGE SCALE GENOMIC DNA]</scope>
    <source>
        <strain evidence="9">JCM 17975</strain>
    </source>
</reference>
<keyword evidence="6" id="KW-0812">Transmembrane</keyword>
<keyword evidence="6" id="KW-0472">Membrane</keyword>
<keyword evidence="3" id="KW-0732">Signal</keyword>
<evidence type="ECO:0000256" key="1">
    <source>
        <dbReference type="ARBA" id="ARBA00004196"/>
    </source>
</evidence>
<sequence length="233" mass="23740">MHIHHTALIPSHRPRTGLRQYTRRAGAAALFVIGLLLLTAPPATAHDRLLSSAPADGTTVTALPPEIVLTLSEAPLATGAQVAVTATDGSMLSTGPVSVEEATVTVPVTGQGPAGTYTVAWHVVSSDGHPIEGAVEFALEPATQASPSPTADQTEQSESAAAGPETASDESAPSATQGLAAPVDSHDNGRTTDPLVVVAVGIALAVVILIVITFVTRRRDDAPESGRSTDTLE</sequence>
<dbReference type="PANTHER" id="PTHR34820:SF4">
    <property type="entry name" value="INNER MEMBRANE PROTEIN YEBZ"/>
    <property type="match status" value="1"/>
</dbReference>
<evidence type="ECO:0000313" key="9">
    <source>
        <dbReference type="Proteomes" id="UP001500843"/>
    </source>
</evidence>
<evidence type="ECO:0000256" key="6">
    <source>
        <dbReference type="SAM" id="Phobius"/>
    </source>
</evidence>
<evidence type="ECO:0000256" key="4">
    <source>
        <dbReference type="ARBA" id="ARBA00023008"/>
    </source>
</evidence>
<feature type="region of interest" description="Disordered" evidence="5">
    <location>
        <begin position="143"/>
        <end position="189"/>
    </location>
</feature>
<protein>
    <recommendedName>
        <fullName evidence="7">CopC domain-containing protein</fullName>
    </recommendedName>
</protein>
<feature type="domain" description="CopC" evidence="7">
    <location>
        <begin position="46"/>
        <end position="138"/>
    </location>
</feature>
<dbReference type="InterPro" id="IPR007348">
    <property type="entry name" value="CopC_dom"/>
</dbReference>
<dbReference type="InterPro" id="IPR032694">
    <property type="entry name" value="CopC/D"/>
</dbReference>
<gene>
    <name evidence="8" type="ORF">GCM10023198_20740</name>
</gene>
<dbReference type="InterPro" id="IPR014755">
    <property type="entry name" value="Cu-Rt/internalin_Ig-like"/>
</dbReference>
<comment type="subcellular location">
    <subcellularLocation>
        <location evidence="1">Cell envelope</location>
    </subcellularLocation>
</comment>
<dbReference type="Gene3D" id="2.60.40.1220">
    <property type="match status" value="1"/>
</dbReference>
<comment type="caution">
    <text evidence="8">The sequence shown here is derived from an EMBL/GenBank/DDBJ whole genome shotgun (WGS) entry which is preliminary data.</text>
</comment>
<keyword evidence="9" id="KW-1185">Reference proteome</keyword>
<accession>A0ABP8X6Z2</accession>
<keyword evidence="4" id="KW-0186">Copper</keyword>
<dbReference type="PANTHER" id="PTHR34820">
    <property type="entry name" value="INNER MEMBRANE PROTEIN YEBZ"/>
    <property type="match status" value="1"/>
</dbReference>
<evidence type="ECO:0000259" key="7">
    <source>
        <dbReference type="Pfam" id="PF04234"/>
    </source>
</evidence>
<dbReference type="InterPro" id="IPR014756">
    <property type="entry name" value="Ig_E-set"/>
</dbReference>
<proteinExistence type="predicted"/>
<dbReference type="SUPFAM" id="SSF81296">
    <property type="entry name" value="E set domains"/>
    <property type="match status" value="1"/>
</dbReference>
<feature type="compositionally biased region" description="Polar residues" evidence="5">
    <location>
        <begin position="143"/>
        <end position="159"/>
    </location>
</feature>
<dbReference type="EMBL" id="BAABHM010000010">
    <property type="protein sequence ID" value="GAA4699883.1"/>
    <property type="molecule type" value="Genomic_DNA"/>
</dbReference>
<dbReference type="RefSeq" id="WP_253873341.1">
    <property type="nucleotide sequence ID" value="NZ_BAABHM010000010.1"/>
</dbReference>